<dbReference type="Pfam" id="PF13673">
    <property type="entry name" value="Acetyltransf_10"/>
    <property type="match status" value="1"/>
</dbReference>
<sequence length="114" mass="13493">SFKALMRWVIRVGRFCGLGTVWRTMDQDRRRRPFLPQAPHTILEFIAVEPKFQGQGFARDLFDTIHQQAKNGSMAIWLETTRVHNVPIFKHFGYRVIDKNEKNGVDYFFMVNTF</sequence>
<dbReference type="EMBL" id="UOEU01001089">
    <property type="protein sequence ID" value="VAW43473.1"/>
    <property type="molecule type" value="Genomic_DNA"/>
</dbReference>
<dbReference type="PANTHER" id="PTHR42791:SF1">
    <property type="entry name" value="N-ACETYLTRANSFERASE DOMAIN-CONTAINING PROTEIN"/>
    <property type="match status" value="1"/>
</dbReference>
<accession>A0A3B0VTK3</accession>
<dbReference type="Gene3D" id="3.40.630.30">
    <property type="match status" value="1"/>
</dbReference>
<protein>
    <recommendedName>
        <fullName evidence="1">N-acetyltransferase domain-containing protein</fullName>
    </recommendedName>
</protein>
<dbReference type="PANTHER" id="PTHR42791">
    <property type="entry name" value="GNAT FAMILY ACETYLTRANSFERASE"/>
    <property type="match status" value="1"/>
</dbReference>
<gene>
    <name evidence="2" type="ORF">MNBD_CHLOROFLEXI01-550</name>
</gene>
<proteinExistence type="predicted"/>
<dbReference type="InterPro" id="IPR000182">
    <property type="entry name" value="GNAT_dom"/>
</dbReference>
<dbReference type="GO" id="GO:0016747">
    <property type="term" value="F:acyltransferase activity, transferring groups other than amino-acyl groups"/>
    <property type="evidence" value="ECO:0007669"/>
    <property type="project" value="InterPro"/>
</dbReference>
<evidence type="ECO:0000313" key="2">
    <source>
        <dbReference type="EMBL" id="VAW43473.1"/>
    </source>
</evidence>
<dbReference type="InterPro" id="IPR016181">
    <property type="entry name" value="Acyl_CoA_acyltransferase"/>
</dbReference>
<evidence type="ECO:0000259" key="1">
    <source>
        <dbReference type="Pfam" id="PF13673"/>
    </source>
</evidence>
<name>A0A3B0VTK3_9ZZZZ</name>
<dbReference type="SUPFAM" id="SSF55729">
    <property type="entry name" value="Acyl-CoA N-acyltransferases (Nat)"/>
    <property type="match status" value="1"/>
</dbReference>
<feature type="non-terminal residue" evidence="2">
    <location>
        <position position="1"/>
    </location>
</feature>
<organism evidence="2">
    <name type="scientific">hydrothermal vent metagenome</name>
    <dbReference type="NCBI Taxonomy" id="652676"/>
    <lineage>
        <taxon>unclassified sequences</taxon>
        <taxon>metagenomes</taxon>
        <taxon>ecological metagenomes</taxon>
    </lineage>
</organism>
<dbReference type="AlphaFoldDB" id="A0A3B0VTK3"/>
<dbReference type="CDD" id="cd04301">
    <property type="entry name" value="NAT_SF"/>
    <property type="match status" value="1"/>
</dbReference>
<feature type="domain" description="N-acetyltransferase" evidence="1">
    <location>
        <begin position="43"/>
        <end position="111"/>
    </location>
</feature>
<reference evidence="2" key="1">
    <citation type="submission" date="2018-06" db="EMBL/GenBank/DDBJ databases">
        <authorList>
            <person name="Zhirakovskaya E."/>
        </authorList>
    </citation>
    <scope>NUCLEOTIDE SEQUENCE</scope>
</reference>
<dbReference type="InterPro" id="IPR052523">
    <property type="entry name" value="Trichothecene_AcTrans"/>
</dbReference>